<dbReference type="PANTHER" id="PTHR43857:SF1">
    <property type="entry name" value="YJGH FAMILY PROTEIN"/>
    <property type="match status" value="1"/>
</dbReference>
<dbReference type="Pfam" id="PF01042">
    <property type="entry name" value="Ribonuc_L-PSP"/>
    <property type="match status" value="1"/>
</dbReference>
<organism evidence="1 2">
    <name type="scientific">Candidatus Thermofonsia Clade 1 bacterium</name>
    <dbReference type="NCBI Taxonomy" id="2364210"/>
    <lineage>
        <taxon>Bacteria</taxon>
        <taxon>Bacillati</taxon>
        <taxon>Chloroflexota</taxon>
        <taxon>Candidatus Thermofontia</taxon>
        <taxon>Candidatus Thermofonsia Clade 1</taxon>
    </lineage>
</organism>
<proteinExistence type="predicted"/>
<protein>
    <recommendedName>
        <fullName evidence="3">RidA family protein</fullName>
    </recommendedName>
</protein>
<comment type="caution">
    <text evidence="1">The sequence shown here is derived from an EMBL/GenBank/DDBJ whole genome shotgun (WGS) entry which is preliminary data.</text>
</comment>
<dbReference type="InterPro" id="IPR006175">
    <property type="entry name" value="YjgF/YER057c/UK114"/>
</dbReference>
<dbReference type="EMBL" id="PGTM01000054">
    <property type="protein sequence ID" value="PJF36434.1"/>
    <property type="molecule type" value="Genomic_DNA"/>
</dbReference>
<reference evidence="1 2" key="1">
    <citation type="submission" date="2017-11" db="EMBL/GenBank/DDBJ databases">
        <title>Evolution of Phototrophy in the Chloroflexi Phylum Driven by Horizontal Gene Transfer.</title>
        <authorList>
            <person name="Ward L.M."/>
            <person name="Hemp J."/>
            <person name="Shih P.M."/>
            <person name="Mcglynn S.E."/>
            <person name="Fischer W."/>
        </authorList>
    </citation>
    <scope>NUCLEOTIDE SEQUENCE [LARGE SCALE GENOMIC DNA]</scope>
    <source>
        <strain evidence="1">JP3_13</strain>
    </source>
</reference>
<dbReference type="PANTHER" id="PTHR43857">
    <property type="entry name" value="BLR7761 PROTEIN"/>
    <property type="match status" value="1"/>
</dbReference>
<gene>
    <name evidence="1" type="ORF">CUN49_05480</name>
</gene>
<dbReference type="SUPFAM" id="SSF55298">
    <property type="entry name" value="YjgF-like"/>
    <property type="match status" value="1"/>
</dbReference>
<accession>A0A2M8PFV3</accession>
<name>A0A2M8PFV3_9CHLR</name>
<dbReference type="InterPro" id="IPR035959">
    <property type="entry name" value="RutC-like_sf"/>
</dbReference>
<evidence type="ECO:0000313" key="1">
    <source>
        <dbReference type="EMBL" id="PJF36434.1"/>
    </source>
</evidence>
<dbReference type="AlphaFoldDB" id="A0A2M8PFV3"/>
<sequence>MSLGSYWENLAAYARAVRTGRHVWASGTSAADERSQPVAIGNAYEQTHYILHEIERALQEGGAMRHDAVRTRIYLINEADWQAVAGAGAEFLGEVHPVDTLLVVASVIGAAYLAEIEAETYLSA</sequence>
<dbReference type="Gene3D" id="3.30.1330.40">
    <property type="entry name" value="RutC-like"/>
    <property type="match status" value="1"/>
</dbReference>
<evidence type="ECO:0008006" key="3">
    <source>
        <dbReference type="Google" id="ProtNLM"/>
    </source>
</evidence>
<evidence type="ECO:0000313" key="2">
    <source>
        <dbReference type="Proteomes" id="UP000229681"/>
    </source>
</evidence>
<dbReference type="Proteomes" id="UP000229681">
    <property type="component" value="Unassembled WGS sequence"/>
</dbReference>